<dbReference type="CDD" id="cd11059">
    <property type="entry name" value="CYP_fungal"/>
    <property type="match status" value="1"/>
</dbReference>
<dbReference type="STRING" id="1447883.A0A2B7YFN8"/>
<organism evidence="9 10">
    <name type="scientific">Polytolypa hystricis (strain UAMH7299)</name>
    <dbReference type="NCBI Taxonomy" id="1447883"/>
    <lineage>
        <taxon>Eukaryota</taxon>
        <taxon>Fungi</taxon>
        <taxon>Dikarya</taxon>
        <taxon>Ascomycota</taxon>
        <taxon>Pezizomycotina</taxon>
        <taxon>Eurotiomycetes</taxon>
        <taxon>Eurotiomycetidae</taxon>
        <taxon>Onygenales</taxon>
        <taxon>Onygenales incertae sedis</taxon>
        <taxon>Polytolypa</taxon>
    </lineage>
</organism>
<evidence type="ECO:0000256" key="6">
    <source>
        <dbReference type="PIRSR" id="PIRSR602401-1"/>
    </source>
</evidence>
<keyword evidence="8" id="KW-1133">Transmembrane helix</keyword>
<dbReference type="Pfam" id="PF00067">
    <property type="entry name" value="p450"/>
    <property type="match status" value="1"/>
</dbReference>
<dbReference type="PROSITE" id="PS00086">
    <property type="entry name" value="CYTOCHROME_P450"/>
    <property type="match status" value="1"/>
</dbReference>
<dbReference type="PRINTS" id="PR00463">
    <property type="entry name" value="EP450I"/>
</dbReference>
<accession>A0A2B7YFN8</accession>
<evidence type="ECO:0000256" key="7">
    <source>
        <dbReference type="RuleBase" id="RU000461"/>
    </source>
</evidence>
<dbReference type="SUPFAM" id="SSF48264">
    <property type="entry name" value="Cytochrome P450"/>
    <property type="match status" value="1"/>
</dbReference>
<dbReference type="GO" id="GO:0016705">
    <property type="term" value="F:oxidoreductase activity, acting on paired donors, with incorporation or reduction of molecular oxygen"/>
    <property type="evidence" value="ECO:0007669"/>
    <property type="project" value="InterPro"/>
</dbReference>
<keyword evidence="4 7" id="KW-0560">Oxidoreductase</keyword>
<comment type="caution">
    <text evidence="9">The sequence shown here is derived from an EMBL/GenBank/DDBJ whole genome shotgun (WGS) entry which is preliminary data.</text>
</comment>
<evidence type="ECO:0008006" key="11">
    <source>
        <dbReference type="Google" id="ProtNLM"/>
    </source>
</evidence>
<keyword evidence="3 6" id="KW-0479">Metal-binding</keyword>
<keyword evidence="10" id="KW-1185">Reference proteome</keyword>
<dbReference type="Gene3D" id="1.10.630.10">
    <property type="entry name" value="Cytochrome P450"/>
    <property type="match status" value="1"/>
</dbReference>
<evidence type="ECO:0000256" key="3">
    <source>
        <dbReference type="ARBA" id="ARBA00022723"/>
    </source>
</evidence>
<dbReference type="OrthoDB" id="1470350at2759"/>
<dbReference type="Proteomes" id="UP000224634">
    <property type="component" value="Unassembled WGS sequence"/>
</dbReference>
<dbReference type="PANTHER" id="PTHR24305">
    <property type="entry name" value="CYTOCHROME P450"/>
    <property type="match status" value="1"/>
</dbReference>
<gene>
    <name evidence="9" type="ORF">AJ80_03768</name>
</gene>
<reference evidence="9 10" key="1">
    <citation type="submission" date="2017-10" db="EMBL/GenBank/DDBJ databases">
        <title>Comparative genomics in systemic dimorphic fungi from Ajellomycetaceae.</title>
        <authorList>
            <person name="Munoz J.F."/>
            <person name="Mcewen J.G."/>
            <person name="Clay O.K."/>
            <person name="Cuomo C.A."/>
        </authorList>
    </citation>
    <scope>NUCLEOTIDE SEQUENCE [LARGE SCALE GENOMIC DNA]</scope>
    <source>
        <strain evidence="9 10">UAMH7299</strain>
    </source>
</reference>
<proteinExistence type="inferred from homology"/>
<comment type="cofactor">
    <cofactor evidence="1 6">
        <name>heme</name>
        <dbReference type="ChEBI" id="CHEBI:30413"/>
    </cofactor>
</comment>
<keyword evidence="8" id="KW-0472">Membrane</keyword>
<dbReference type="PRINTS" id="PR00385">
    <property type="entry name" value="P450"/>
</dbReference>
<dbReference type="InterPro" id="IPR002401">
    <property type="entry name" value="Cyt_P450_E_grp-I"/>
</dbReference>
<feature type="transmembrane region" description="Helical" evidence="8">
    <location>
        <begin position="12"/>
        <end position="31"/>
    </location>
</feature>
<dbReference type="InterPro" id="IPR017972">
    <property type="entry name" value="Cyt_P450_CS"/>
</dbReference>
<dbReference type="GO" id="GO:0004497">
    <property type="term" value="F:monooxygenase activity"/>
    <property type="evidence" value="ECO:0007669"/>
    <property type="project" value="UniProtKB-KW"/>
</dbReference>
<evidence type="ECO:0000256" key="4">
    <source>
        <dbReference type="ARBA" id="ARBA00023002"/>
    </source>
</evidence>
<keyword evidence="5 6" id="KW-0408">Iron</keyword>
<evidence type="ECO:0000256" key="8">
    <source>
        <dbReference type="SAM" id="Phobius"/>
    </source>
</evidence>
<dbReference type="FunFam" id="1.10.630.10:FF:000115">
    <property type="entry name" value="Cytochrome P450 monooxygenase, putative"/>
    <property type="match status" value="1"/>
</dbReference>
<dbReference type="InterPro" id="IPR050121">
    <property type="entry name" value="Cytochrome_P450_monoxygenase"/>
</dbReference>
<evidence type="ECO:0000256" key="2">
    <source>
        <dbReference type="ARBA" id="ARBA00010617"/>
    </source>
</evidence>
<evidence type="ECO:0000256" key="1">
    <source>
        <dbReference type="ARBA" id="ARBA00001971"/>
    </source>
</evidence>
<dbReference type="PANTHER" id="PTHR24305:SF166">
    <property type="entry name" value="CYTOCHROME P450 12A4, MITOCHONDRIAL-RELATED"/>
    <property type="match status" value="1"/>
</dbReference>
<feature type="binding site" description="axial binding residue" evidence="6">
    <location>
        <position position="476"/>
    </location>
    <ligand>
        <name>heme</name>
        <dbReference type="ChEBI" id="CHEBI:30413"/>
    </ligand>
    <ligandPart>
        <name>Fe</name>
        <dbReference type="ChEBI" id="CHEBI:18248"/>
    </ligandPart>
</feature>
<evidence type="ECO:0000313" key="9">
    <source>
        <dbReference type="EMBL" id="PGH19851.1"/>
    </source>
</evidence>
<dbReference type="AlphaFoldDB" id="A0A2B7YFN8"/>
<dbReference type="InterPro" id="IPR001128">
    <property type="entry name" value="Cyt_P450"/>
</dbReference>
<name>A0A2B7YFN8_POLH7</name>
<dbReference type="EMBL" id="PDNA01000044">
    <property type="protein sequence ID" value="PGH19851.1"/>
    <property type="molecule type" value="Genomic_DNA"/>
</dbReference>
<comment type="similarity">
    <text evidence="2 7">Belongs to the cytochrome P450 family.</text>
</comment>
<keyword evidence="8" id="KW-0812">Transmembrane</keyword>
<evidence type="ECO:0000256" key="5">
    <source>
        <dbReference type="ARBA" id="ARBA00023004"/>
    </source>
</evidence>
<protein>
    <recommendedName>
        <fullName evidence="11">Cytochrome P450 monooxygenase</fullName>
    </recommendedName>
</protein>
<dbReference type="InterPro" id="IPR036396">
    <property type="entry name" value="Cyt_P450_sf"/>
</dbReference>
<evidence type="ECO:0000313" key="10">
    <source>
        <dbReference type="Proteomes" id="UP000224634"/>
    </source>
</evidence>
<dbReference type="GO" id="GO:0020037">
    <property type="term" value="F:heme binding"/>
    <property type="evidence" value="ECO:0007669"/>
    <property type="project" value="InterPro"/>
</dbReference>
<keyword evidence="6 7" id="KW-0349">Heme</keyword>
<sequence>MAFILPTLSTAAIFSVLLLCIFKFVIYPAFISPLSKIPNAHLTAPVFPCWILWNRFRMRGNKTIHEAHEKHGPIVRLSPSEISINCVDGGIRTVYAGGFEKHDWYPRVFGAYGTISMFSMVGSKRHSVRKRMLSNIYSKSYLQVSPHLAAISRTLIYERLLPMIHENADSGSAIDVHDLNNAITMDFVTAYIFGRKAGTDFLRDADTRKPWLESYQSRKPFEFYHQEVPNLTELAKKLNIPLIPAWCQKANEDMEAWGLQLCDKAEEYMASTDPDSEPLVYKQLKKSMIKQLRTKEDQQISGSISDSIRLDIACELYDQLTAGFETSAVTLTYLYWEMSKLPDLQLELRKELETLSPKIAFPRMSDIAQAELPSPKSIDSLPILNALLMETLRLHGPIPGIQPRITPSPPTTLAGYFNIPPGTRVNAQGYSLHRNPDVFPEPETFRPQRWLIPNNSVEMEQMKRWFWAFGSGGRMCVGSNLAFQEMKLVVAALYSNFTTEIVDDEGIEAIDAYTIRPESNRLILRFKHL</sequence>
<dbReference type="GO" id="GO:0005506">
    <property type="term" value="F:iron ion binding"/>
    <property type="evidence" value="ECO:0007669"/>
    <property type="project" value="InterPro"/>
</dbReference>
<keyword evidence="7" id="KW-0503">Monooxygenase</keyword>